<dbReference type="Gene3D" id="3.90.320.10">
    <property type="match status" value="1"/>
</dbReference>
<sequence length="360" mass="39253">MPGVNVAGMTQTTTQHQAAPVPGLTDRDAGTTLEPALREATAVVPDRVSPAGAVLPGASPDVLTPDAPSPDAPTPDAATPEEAATPARRRAAISPSRAKDFRQCPLLFRYRAVDRLPEPPSQAAVKGSLVHAVLEHLFDLPAAGRTEQAAQELLDPQWQELQASRPDVLGMFAGPEDLGAWLAEARSLLTQYFRMENPTRLEPAEREMLVETELASGILLRGYVDRVDVAPNGMVRVVDYKTGRSPNPRFQDEALFQMRFYALMLWKLHGRVPARLQLVYLGDGRTLTHDPVEEELVALERDLEGLWESIAGAARARDFTYRTSKLCSWCSFQSLCPAFGGEVPPLPPEGVEHLLTVQGA</sequence>
<evidence type="ECO:0000256" key="2">
    <source>
        <dbReference type="ARBA" id="ARBA00022806"/>
    </source>
</evidence>
<dbReference type="Proteomes" id="UP001499841">
    <property type="component" value="Unassembled WGS sequence"/>
</dbReference>
<name>A0ABP8EQZ0_9MICO</name>
<evidence type="ECO:0000256" key="1">
    <source>
        <dbReference type="ARBA" id="ARBA00022763"/>
    </source>
</evidence>
<keyword evidence="7" id="KW-1185">Reference proteome</keyword>
<dbReference type="InterPro" id="IPR011604">
    <property type="entry name" value="PDDEXK-like_dom_sf"/>
</dbReference>
<organism evidence="6 7">
    <name type="scientific">Georgenia daeguensis</name>
    <dbReference type="NCBI Taxonomy" id="908355"/>
    <lineage>
        <taxon>Bacteria</taxon>
        <taxon>Bacillati</taxon>
        <taxon>Actinomycetota</taxon>
        <taxon>Actinomycetes</taxon>
        <taxon>Micrococcales</taxon>
        <taxon>Bogoriellaceae</taxon>
        <taxon>Georgenia</taxon>
    </lineage>
</organism>
<reference evidence="7" key="1">
    <citation type="journal article" date="2019" name="Int. J. Syst. Evol. Microbiol.">
        <title>The Global Catalogue of Microorganisms (GCM) 10K type strain sequencing project: providing services to taxonomists for standard genome sequencing and annotation.</title>
        <authorList>
            <consortium name="The Broad Institute Genomics Platform"/>
            <consortium name="The Broad Institute Genome Sequencing Center for Infectious Disease"/>
            <person name="Wu L."/>
            <person name="Ma J."/>
        </authorList>
    </citation>
    <scope>NUCLEOTIDE SEQUENCE [LARGE SCALE GENOMIC DNA]</scope>
    <source>
        <strain evidence="7">JCM 17459</strain>
    </source>
</reference>
<feature type="compositionally biased region" description="Low complexity" evidence="4">
    <location>
        <begin position="74"/>
        <end position="95"/>
    </location>
</feature>
<proteinExistence type="predicted"/>
<dbReference type="Pfam" id="PF12705">
    <property type="entry name" value="PDDEXK_1"/>
    <property type="match status" value="1"/>
</dbReference>
<feature type="compositionally biased region" description="Polar residues" evidence="4">
    <location>
        <begin position="8"/>
        <end position="17"/>
    </location>
</feature>
<feature type="region of interest" description="Disordered" evidence="4">
    <location>
        <begin position="1"/>
        <end position="95"/>
    </location>
</feature>
<evidence type="ECO:0000313" key="6">
    <source>
        <dbReference type="EMBL" id="GAA4286444.1"/>
    </source>
</evidence>
<keyword evidence="1" id="KW-0227">DNA damage</keyword>
<accession>A0ABP8EQZ0</accession>
<gene>
    <name evidence="6" type="ORF">GCM10022262_08030</name>
</gene>
<feature type="domain" description="PD-(D/E)XK endonuclease-like" evidence="5">
    <location>
        <begin position="93"/>
        <end position="337"/>
    </location>
</feature>
<dbReference type="SUPFAM" id="SSF52980">
    <property type="entry name" value="Restriction endonuclease-like"/>
    <property type="match status" value="1"/>
</dbReference>
<evidence type="ECO:0000259" key="5">
    <source>
        <dbReference type="Pfam" id="PF12705"/>
    </source>
</evidence>
<keyword evidence="2" id="KW-0067">ATP-binding</keyword>
<keyword evidence="2" id="KW-0547">Nucleotide-binding</keyword>
<comment type="caution">
    <text evidence="6">The sequence shown here is derived from an EMBL/GenBank/DDBJ whole genome shotgun (WGS) entry which is preliminary data.</text>
</comment>
<evidence type="ECO:0000313" key="7">
    <source>
        <dbReference type="Proteomes" id="UP001499841"/>
    </source>
</evidence>
<dbReference type="EMBL" id="BAABBA010000003">
    <property type="protein sequence ID" value="GAA4286444.1"/>
    <property type="molecule type" value="Genomic_DNA"/>
</dbReference>
<evidence type="ECO:0000256" key="3">
    <source>
        <dbReference type="ARBA" id="ARBA00023204"/>
    </source>
</evidence>
<keyword evidence="2" id="KW-0347">Helicase</keyword>
<dbReference type="InterPro" id="IPR038726">
    <property type="entry name" value="PDDEXK_AddAB-type"/>
</dbReference>
<keyword evidence="2" id="KW-0378">Hydrolase</keyword>
<dbReference type="InterPro" id="IPR011335">
    <property type="entry name" value="Restrct_endonuc-II-like"/>
</dbReference>
<evidence type="ECO:0000256" key="4">
    <source>
        <dbReference type="SAM" id="MobiDB-lite"/>
    </source>
</evidence>
<protein>
    <recommendedName>
        <fullName evidence="5">PD-(D/E)XK endonuclease-like domain-containing protein</fullName>
    </recommendedName>
</protein>
<keyword evidence="3" id="KW-0234">DNA repair</keyword>